<keyword evidence="2" id="KW-1185">Reference proteome</keyword>
<dbReference type="KEGG" id="lgi:LOTGIDRAFT_231890"/>
<accession>V4ALL6</accession>
<organism evidence="1 2">
    <name type="scientific">Lottia gigantea</name>
    <name type="common">Giant owl limpet</name>
    <dbReference type="NCBI Taxonomy" id="225164"/>
    <lineage>
        <taxon>Eukaryota</taxon>
        <taxon>Metazoa</taxon>
        <taxon>Spiralia</taxon>
        <taxon>Lophotrochozoa</taxon>
        <taxon>Mollusca</taxon>
        <taxon>Gastropoda</taxon>
        <taxon>Patellogastropoda</taxon>
        <taxon>Lottioidea</taxon>
        <taxon>Lottiidae</taxon>
        <taxon>Lottia</taxon>
    </lineage>
</organism>
<dbReference type="InterPro" id="IPR036140">
    <property type="entry name" value="PFN_sf"/>
</dbReference>
<sequence length="175" mass="19876">MCGFRVANLFIKSISQEWSFEDFYCRRLKRQKKMSAGMCFDARAMPQKEKCFKPKWRKWIDLIIRTGSKFGLKQACLIKNSGVVVASVVGLDIGKEEFQTITNAFNQSEVEVLRLAGTTYCIKSQNAKQMVAFNGGKYLIITRSKTMIIVCICVDKNKLDMAGTWLQKVGDCIDS</sequence>
<dbReference type="GeneID" id="20248750"/>
<dbReference type="AlphaFoldDB" id="V4ALL6"/>
<dbReference type="SUPFAM" id="SSF55770">
    <property type="entry name" value="Profilin (actin-binding protein)"/>
    <property type="match status" value="1"/>
</dbReference>
<proteinExistence type="predicted"/>
<dbReference type="EMBL" id="KB201611">
    <property type="protein sequence ID" value="ESO95655.1"/>
    <property type="molecule type" value="Genomic_DNA"/>
</dbReference>
<evidence type="ECO:0000313" key="2">
    <source>
        <dbReference type="Proteomes" id="UP000030746"/>
    </source>
</evidence>
<dbReference type="GO" id="GO:0003779">
    <property type="term" value="F:actin binding"/>
    <property type="evidence" value="ECO:0007669"/>
    <property type="project" value="InterPro"/>
</dbReference>
<dbReference type="OrthoDB" id="6041764at2759"/>
<gene>
    <name evidence="1" type="ORF">LOTGIDRAFT_231890</name>
</gene>
<dbReference type="CTD" id="20248750"/>
<protein>
    <recommendedName>
        <fullName evidence="3">Profilin</fullName>
    </recommendedName>
</protein>
<dbReference type="Pfam" id="PF00235">
    <property type="entry name" value="Profilin"/>
    <property type="match status" value="1"/>
</dbReference>
<dbReference type="RefSeq" id="XP_009053509.1">
    <property type="nucleotide sequence ID" value="XM_009055261.1"/>
</dbReference>
<dbReference type="Proteomes" id="UP000030746">
    <property type="component" value="Unassembled WGS sequence"/>
</dbReference>
<evidence type="ECO:0008006" key="3">
    <source>
        <dbReference type="Google" id="ProtNLM"/>
    </source>
</evidence>
<dbReference type="InterPro" id="IPR048278">
    <property type="entry name" value="PFN"/>
</dbReference>
<reference evidence="1 2" key="1">
    <citation type="journal article" date="2013" name="Nature">
        <title>Insights into bilaterian evolution from three spiralian genomes.</title>
        <authorList>
            <person name="Simakov O."/>
            <person name="Marletaz F."/>
            <person name="Cho S.J."/>
            <person name="Edsinger-Gonzales E."/>
            <person name="Havlak P."/>
            <person name="Hellsten U."/>
            <person name="Kuo D.H."/>
            <person name="Larsson T."/>
            <person name="Lv J."/>
            <person name="Arendt D."/>
            <person name="Savage R."/>
            <person name="Osoegawa K."/>
            <person name="de Jong P."/>
            <person name="Grimwood J."/>
            <person name="Chapman J.A."/>
            <person name="Shapiro H."/>
            <person name="Aerts A."/>
            <person name="Otillar R.P."/>
            <person name="Terry A.Y."/>
            <person name="Boore J.L."/>
            <person name="Grigoriev I.V."/>
            <person name="Lindberg D.R."/>
            <person name="Seaver E.C."/>
            <person name="Weisblat D.A."/>
            <person name="Putnam N.H."/>
            <person name="Rokhsar D.S."/>
        </authorList>
    </citation>
    <scope>NUCLEOTIDE SEQUENCE [LARGE SCALE GENOMIC DNA]</scope>
</reference>
<name>V4ALL6_LOTGI</name>
<dbReference type="OMA" id="HRETIHI"/>
<dbReference type="Gene3D" id="3.30.450.30">
    <property type="entry name" value="Dynein light chain 2a, cytoplasmic"/>
    <property type="match status" value="1"/>
</dbReference>
<dbReference type="HOGENOM" id="CLU_1534279_0_0_1"/>
<evidence type="ECO:0000313" key="1">
    <source>
        <dbReference type="EMBL" id="ESO95655.1"/>
    </source>
</evidence>